<dbReference type="InterPro" id="IPR035906">
    <property type="entry name" value="MetI-like_sf"/>
</dbReference>
<dbReference type="CDD" id="cd06261">
    <property type="entry name" value="TM_PBP2"/>
    <property type="match status" value="1"/>
</dbReference>
<dbReference type="Pfam" id="PF00528">
    <property type="entry name" value="BPD_transp_1"/>
    <property type="match status" value="1"/>
</dbReference>
<keyword evidence="3" id="KW-1003">Cell membrane</keyword>
<dbReference type="InterPro" id="IPR050366">
    <property type="entry name" value="BP-dependent_transpt_permease"/>
</dbReference>
<keyword evidence="5 7" id="KW-1133">Transmembrane helix</keyword>
<dbReference type="InterPro" id="IPR000515">
    <property type="entry name" value="MetI-like"/>
</dbReference>
<dbReference type="Proteomes" id="UP001320766">
    <property type="component" value="Unassembled WGS sequence"/>
</dbReference>
<feature type="domain" description="ABC transmembrane type-1" evidence="8">
    <location>
        <begin position="58"/>
        <end position="187"/>
    </location>
</feature>
<evidence type="ECO:0000256" key="2">
    <source>
        <dbReference type="ARBA" id="ARBA00022448"/>
    </source>
</evidence>
<evidence type="ECO:0000256" key="1">
    <source>
        <dbReference type="ARBA" id="ARBA00004651"/>
    </source>
</evidence>
<reference evidence="9 10" key="1">
    <citation type="submission" date="2022-06" db="EMBL/GenBank/DDBJ databases">
        <title>Sequencing the genomes of 1000 actinobacteria strains.</title>
        <authorList>
            <person name="Klenk H.-P."/>
        </authorList>
    </citation>
    <scope>NUCLEOTIDE SEQUENCE [LARGE SCALE GENOMIC DNA]</scope>
    <source>
        <strain evidence="9 10">DSM 44170</strain>
    </source>
</reference>
<evidence type="ECO:0000256" key="7">
    <source>
        <dbReference type="SAM" id="Phobius"/>
    </source>
</evidence>
<evidence type="ECO:0000256" key="5">
    <source>
        <dbReference type="ARBA" id="ARBA00022989"/>
    </source>
</evidence>
<proteinExistence type="predicted"/>
<dbReference type="Gene3D" id="1.10.3720.10">
    <property type="entry name" value="MetI-like"/>
    <property type="match status" value="1"/>
</dbReference>
<organism evidence="9 10">
    <name type="scientific">Nonomuraea roseoviolacea subsp. carminata</name>
    <dbReference type="NCBI Taxonomy" id="160689"/>
    <lineage>
        <taxon>Bacteria</taxon>
        <taxon>Bacillati</taxon>
        <taxon>Actinomycetota</taxon>
        <taxon>Actinomycetes</taxon>
        <taxon>Streptosporangiales</taxon>
        <taxon>Streptosporangiaceae</taxon>
        <taxon>Nonomuraea</taxon>
    </lineage>
</organism>
<evidence type="ECO:0000313" key="10">
    <source>
        <dbReference type="Proteomes" id="UP001320766"/>
    </source>
</evidence>
<evidence type="ECO:0000313" key="9">
    <source>
        <dbReference type="EMBL" id="MCP2351653.1"/>
    </source>
</evidence>
<keyword evidence="4 7" id="KW-0812">Transmembrane</keyword>
<evidence type="ECO:0000259" key="8">
    <source>
        <dbReference type="Pfam" id="PF00528"/>
    </source>
</evidence>
<dbReference type="RefSeq" id="WP_253778150.1">
    <property type="nucleotide sequence ID" value="NZ_BAAAVE010000047.1"/>
</dbReference>
<dbReference type="SUPFAM" id="SSF161098">
    <property type="entry name" value="MetI-like"/>
    <property type="match status" value="1"/>
</dbReference>
<dbReference type="EMBL" id="JAMZEC010000001">
    <property type="protein sequence ID" value="MCP2351653.1"/>
    <property type="molecule type" value="Genomic_DNA"/>
</dbReference>
<name>A0ABT1KCB5_9ACTN</name>
<evidence type="ECO:0000256" key="6">
    <source>
        <dbReference type="ARBA" id="ARBA00023136"/>
    </source>
</evidence>
<gene>
    <name evidence="9" type="ORF">HD595_007775</name>
</gene>
<dbReference type="PANTHER" id="PTHR43386">
    <property type="entry name" value="OLIGOPEPTIDE TRANSPORT SYSTEM PERMEASE PROTEIN APPC"/>
    <property type="match status" value="1"/>
</dbReference>
<keyword evidence="6 7" id="KW-0472">Membrane</keyword>
<accession>A0ABT1KCB5</accession>
<comment type="subcellular location">
    <subcellularLocation>
        <location evidence="1">Cell membrane</location>
        <topology evidence="1">Multi-pass membrane protein</topology>
    </subcellularLocation>
</comment>
<evidence type="ECO:0000256" key="3">
    <source>
        <dbReference type="ARBA" id="ARBA00022475"/>
    </source>
</evidence>
<protein>
    <submittedName>
        <fullName evidence="9">ABC-type dipeptide/oligopeptide/nickel transport system permease subunit</fullName>
    </submittedName>
</protein>
<keyword evidence="10" id="KW-1185">Reference proteome</keyword>
<feature type="transmembrane region" description="Helical" evidence="7">
    <location>
        <begin position="158"/>
        <end position="181"/>
    </location>
</feature>
<dbReference type="SUPFAM" id="SSF53686">
    <property type="entry name" value="Tryptophan synthase beta subunit-like PLP-dependent enzymes"/>
    <property type="match status" value="1"/>
</dbReference>
<evidence type="ECO:0000256" key="4">
    <source>
        <dbReference type="ARBA" id="ARBA00022692"/>
    </source>
</evidence>
<feature type="transmembrane region" description="Helical" evidence="7">
    <location>
        <begin position="117"/>
        <end position="138"/>
    </location>
</feature>
<keyword evidence="2" id="KW-0813">Transport</keyword>
<dbReference type="PANTHER" id="PTHR43386:SF25">
    <property type="entry name" value="PEPTIDE ABC TRANSPORTER PERMEASE PROTEIN"/>
    <property type="match status" value="1"/>
</dbReference>
<feature type="transmembrane region" description="Helical" evidence="7">
    <location>
        <begin position="43"/>
        <end position="65"/>
    </location>
</feature>
<dbReference type="InterPro" id="IPR036052">
    <property type="entry name" value="TrpB-like_PALP_sf"/>
</dbReference>
<sequence>MKDLLSLAGGTPLARITTPLPHPHGGFWAKLEGFGVGSMKARAAVSMLTAALAPDGALVLIVMLVHLPDIARLVRACAVEAGSRPAVDAMRLQGEGWWRITIGFVARSMARVLATDAGTRLTGSLYLIAAASFLGVGVPPDAGDWAVMIDRNRGGLFLNPWAVLAPALMIVMLAVGLNLTVDRVLKRAHHAPR</sequence>
<comment type="caution">
    <text evidence="9">The sequence shown here is derived from an EMBL/GenBank/DDBJ whole genome shotgun (WGS) entry which is preliminary data.</text>
</comment>